<dbReference type="GO" id="GO:0004252">
    <property type="term" value="F:serine-type endopeptidase activity"/>
    <property type="evidence" value="ECO:0007669"/>
    <property type="project" value="TreeGrafter"/>
</dbReference>
<dbReference type="InterPro" id="IPR011333">
    <property type="entry name" value="SKP1/BTB/POZ_sf"/>
</dbReference>
<reference evidence="7" key="1">
    <citation type="submission" date="2025-08" db="UniProtKB">
        <authorList>
            <consortium name="RefSeq"/>
        </authorList>
    </citation>
    <scope>IDENTIFICATION</scope>
    <source>
        <tissue evidence="7">Brain</tissue>
    </source>
</reference>
<dbReference type="KEGG" id="lcf:108877334"/>
<name>A0AAJ8BK23_LATCA</name>
<dbReference type="Gene3D" id="3.10.250.10">
    <property type="entry name" value="SRCR-like domain"/>
    <property type="match status" value="1"/>
</dbReference>
<dbReference type="GO" id="GO:0005886">
    <property type="term" value="C:plasma membrane"/>
    <property type="evidence" value="ECO:0007669"/>
    <property type="project" value="TreeGrafter"/>
</dbReference>
<feature type="signal peptide" evidence="4">
    <location>
        <begin position="1"/>
        <end position="20"/>
    </location>
</feature>
<accession>A0AAJ8BK23</accession>
<dbReference type="Gene3D" id="1.25.40.420">
    <property type="match status" value="1"/>
</dbReference>
<sequence>MKEDTLLFCLLLLSVSSSAAQEEGYVRLVGGQDATEGRVEIFHNGAWGTVCDDSWDINDAQVVCQQLHFPGAIEAPPSATFGQGEGTIWMDDVGCAGTETNLLQCQFPGWGVNNCGHSEDASVRCENDPELPKDISNEFDLDHNTSLSHQLGELFDQGHDCDLNIAVVVDNTTIETICAHRVILSLNSNLKTSHTDLNSLSINVTSDCSQYANTFVRYFYTRKIKITLPSVHCILNMAFDWGLTELQNEAENLFRLFLTEDDNFQRQSSFYEYAVRTGEEALQEVCLRYLAWNSQALIRSPAWTDLPFGLVKALLSRSDLVVHNETVLLDGLERWAAAQENTTIPEILLKLIRFPMIPAENLYTLDASRYHASKLQGFQFNALPFTTLLNDLTQAANCLHIQDLHQQTMEFYLQHSQHQILQELWALHSSWPEHQ</sequence>
<dbReference type="InterPro" id="IPR011705">
    <property type="entry name" value="BACK"/>
</dbReference>
<dbReference type="PROSITE" id="PS50287">
    <property type="entry name" value="SRCR_2"/>
    <property type="match status" value="1"/>
</dbReference>
<keyword evidence="1 4" id="KW-0732">Signal</keyword>
<evidence type="ECO:0000256" key="2">
    <source>
        <dbReference type="ARBA" id="ARBA00023157"/>
    </source>
</evidence>
<dbReference type="Pfam" id="PF07707">
    <property type="entry name" value="BACK"/>
    <property type="match status" value="1"/>
</dbReference>
<dbReference type="Proteomes" id="UP000694890">
    <property type="component" value="Linkage group LG17"/>
</dbReference>
<dbReference type="PANTHER" id="PTHR48071:SF24">
    <property type="entry name" value="DELETED IN MALIGNANT BRAIN TUMORS 1 PROTEIN-LIKE"/>
    <property type="match status" value="1"/>
</dbReference>
<evidence type="ECO:0000256" key="4">
    <source>
        <dbReference type="SAM" id="SignalP"/>
    </source>
</evidence>
<evidence type="ECO:0000256" key="3">
    <source>
        <dbReference type="PROSITE-ProRule" id="PRU00196"/>
    </source>
</evidence>
<dbReference type="SMART" id="SM00875">
    <property type="entry name" value="BACK"/>
    <property type="match status" value="1"/>
</dbReference>
<feature type="disulfide bond" evidence="3">
    <location>
        <begin position="95"/>
        <end position="105"/>
    </location>
</feature>
<evidence type="ECO:0000256" key="1">
    <source>
        <dbReference type="ARBA" id="ARBA00022729"/>
    </source>
</evidence>
<dbReference type="SMART" id="SM00202">
    <property type="entry name" value="SR"/>
    <property type="match status" value="1"/>
</dbReference>
<gene>
    <name evidence="7" type="primary">LOC108877334</name>
</gene>
<proteinExistence type="predicted"/>
<dbReference type="SUPFAM" id="SSF54695">
    <property type="entry name" value="POZ domain"/>
    <property type="match status" value="1"/>
</dbReference>
<evidence type="ECO:0000259" key="5">
    <source>
        <dbReference type="PROSITE" id="PS50287"/>
    </source>
</evidence>
<dbReference type="GO" id="GO:0031638">
    <property type="term" value="P:zymogen activation"/>
    <property type="evidence" value="ECO:0007669"/>
    <property type="project" value="TreeGrafter"/>
</dbReference>
<dbReference type="CDD" id="cd18496">
    <property type="entry name" value="BACK_LGALS3BP"/>
    <property type="match status" value="1"/>
</dbReference>
<dbReference type="Pfam" id="PF00530">
    <property type="entry name" value="SRCR"/>
    <property type="match status" value="1"/>
</dbReference>
<evidence type="ECO:0000313" key="7">
    <source>
        <dbReference type="RefSeq" id="XP_050933174.1"/>
    </source>
</evidence>
<feature type="chain" id="PRO_5042591266" evidence="4">
    <location>
        <begin position="21"/>
        <end position="435"/>
    </location>
</feature>
<organism evidence="6 7">
    <name type="scientific">Lates calcarifer</name>
    <name type="common">Barramundi</name>
    <name type="synonym">Holocentrus calcarifer</name>
    <dbReference type="NCBI Taxonomy" id="8187"/>
    <lineage>
        <taxon>Eukaryota</taxon>
        <taxon>Metazoa</taxon>
        <taxon>Chordata</taxon>
        <taxon>Craniata</taxon>
        <taxon>Vertebrata</taxon>
        <taxon>Euteleostomi</taxon>
        <taxon>Actinopterygii</taxon>
        <taxon>Neopterygii</taxon>
        <taxon>Teleostei</taxon>
        <taxon>Neoteleostei</taxon>
        <taxon>Acanthomorphata</taxon>
        <taxon>Carangaria</taxon>
        <taxon>Carangaria incertae sedis</taxon>
        <taxon>Centropomidae</taxon>
        <taxon>Lates</taxon>
    </lineage>
</organism>
<dbReference type="AlphaFoldDB" id="A0AAJ8BK23"/>
<dbReference type="InterPro" id="IPR036772">
    <property type="entry name" value="SRCR-like_dom_sf"/>
</dbReference>
<dbReference type="FunFam" id="3.10.250.10:FF:000001">
    <property type="entry name" value="Lysyl oxidase 4 isoform X1"/>
    <property type="match status" value="1"/>
</dbReference>
<protein>
    <submittedName>
        <fullName evidence="7">LOW QUALITY PROTEIN: galectin-3-binding protein A-like</fullName>
    </submittedName>
</protein>
<feature type="disulfide bond" evidence="3">
    <location>
        <begin position="64"/>
        <end position="125"/>
    </location>
</feature>
<dbReference type="PANTHER" id="PTHR48071">
    <property type="entry name" value="SRCR DOMAIN-CONTAINING PROTEIN"/>
    <property type="match status" value="1"/>
</dbReference>
<dbReference type="SUPFAM" id="SSF56487">
    <property type="entry name" value="SRCR-like"/>
    <property type="match status" value="1"/>
</dbReference>
<evidence type="ECO:0000313" key="6">
    <source>
        <dbReference type="Proteomes" id="UP000694890"/>
    </source>
</evidence>
<dbReference type="RefSeq" id="XP_050933174.1">
    <property type="nucleotide sequence ID" value="XM_051077217.1"/>
</dbReference>
<feature type="disulfide bond" evidence="3">
    <location>
        <begin position="51"/>
        <end position="115"/>
    </location>
</feature>
<dbReference type="PRINTS" id="PR00258">
    <property type="entry name" value="SPERACTRCPTR"/>
</dbReference>
<dbReference type="Gene3D" id="3.30.710.10">
    <property type="entry name" value="Potassium Channel Kv1.1, Chain A"/>
    <property type="match status" value="1"/>
</dbReference>
<keyword evidence="2 3" id="KW-1015">Disulfide bond</keyword>
<dbReference type="GeneID" id="108877334"/>
<dbReference type="InterPro" id="IPR001190">
    <property type="entry name" value="SRCR"/>
</dbReference>
<feature type="domain" description="SRCR" evidence="5">
    <location>
        <begin position="26"/>
        <end position="126"/>
    </location>
</feature>